<evidence type="ECO:0000313" key="3">
    <source>
        <dbReference type="Proteomes" id="UP001162162"/>
    </source>
</evidence>
<comment type="caution">
    <text evidence="2">The sequence shown here is derived from an EMBL/GenBank/DDBJ whole genome shotgun (WGS) entry which is preliminary data.</text>
</comment>
<dbReference type="Proteomes" id="UP001162162">
    <property type="component" value="Unassembled WGS sequence"/>
</dbReference>
<sequence length="108" mass="12342">MCPKTNKLFCFICLVMGGNRSAWTQEGNVRQILHEPFNMRKVWAKMLPKLLTPEQKKSRMNICADILNNIDTDPGLLDTMITCYESMEAVKSKATEVLSQLTEADFQQ</sequence>
<keyword evidence="1" id="KW-0732">Signal</keyword>
<protein>
    <submittedName>
        <fullName evidence="2">Uncharacterized protein</fullName>
    </submittedName>
</protein>
<evidence type="ECO:0000256" key="1">
    <source>
        <dbReference type="SAM" id="SignalP"/>
    </source>
</evidence>
<feature type="signal peptide" evidence="1">
    <location>
        <begin position="1"/>
        <end position="24"/>
    </location>
</feature>
<dbReference type="EMBL" id="JAPWTK010000143">
    <property type="protein sequence ID" value="KAJ8948147.1"/>
    <property type="molecule type" value="Genomic_DNA"/>
</dbReference>
<keyword evidence="3" id="KW-1185">Reference proteome</keyword>
<dbReference type="AlphaFoldDB" id="A0AAV8Y9I0"/>
<proteinExistence type="predicted"/>
<reference evidence="2" key="1">
    <citation type="journal article" date="2023" name="Insect Mol. Biol.">
        <title>Genome sequencing provides insights into the evolution of gene families encoding plant cell wall-degrading enzymes in longhorned beetles.</title>
        <authorList>
            <person name="Shin N.R."/>
            <person name="Okamura Y."/>
            <person name="Kirsch R."/>
            <person name="Pauchet Y."/>
        </authorList>
    </citation>
    <scope>NUCLEOTIDE SEQUENCE</scope>
    <source>
        <strain evidence="2">AMC_N1</strain>
    </source>
</reference>
<organism evidence="2 3">
    <name type="scientific">Aromia moschata</name>
    <dbReference type="NCBI Taxonomy" id="1265417"/>
    <lineage>
        <taxon>Eukaryota</taxon>
        <taxon>Metazoa</taxon>
        <taxon>Ecdysozoa</taxon>
        <taxon>Arthropoda</taxon>
        <taxon>Hexapoda</taxon>
        <taxon>Insecta</taxon>
        <taxon>Pterygota</taxon>
        <taxon>Neoptera</taxon>
        <taxon>Endopterygota</taxon>
        <taxon>Coleoptera</taxon>
        <taxon>Polyphaga</taxon>
        <taxon>Cucujiformia</taxon>
        <taxon>Chrysomeloidea</taxon>
        <taxon>Cerambycidae</taxon>
        <taxon>Cerambycinae</taxon>
        <taxon>Callichromatini</taxon>
        <taxon>Aromia</taxon>
    </lineage>
</organism>
<evidence type="ECO:0000313" key="2">
    <source>
        <dbReference type="EMBL" id="KAJ8948147.1"/>
    </source>
</evidence>
<name>A0AAV8Y9I0_9CUCU</name>
<accession>A0AAV8Y9I0</accession>
<gene>
    <name evidence="2" type="ORF">NQ318_009234</name>
</gene>
<feature type="chain" id="PRO_5043462789" evidence="1">
    <location>
        <begin position="25"/>
        <end position="108"/>
    </location>
</feature>